<sequence length="472" mass="50551">MRGEGCDEDEQGVVSAEMTGEGSAKLRITLLAAGFVIGPSGASVREITHRTGSSIRSWNENVKVRGKDRKVRTLIIEGPPCSIQMALQIISGAVARYKDLCEGAFCGQAVDRVQVIGSVDFMYQPPPRHAVPFAASLRADSDSMARGWNRKHPRSPISPAGNKENLQAGDAGAFKCSIKNPGWAALVPGCGLPPVKEPSPPPPMPATPLFDSQLCMPEQYPWSMLQASAHLAALGRACEDGNVAPSARCQDVTPMRLDFGLGAHSAAETGPWDASLLLSSKPCPDVRAPHSRTQAPAFSLFGPLTGYEGQHLANLSHGSPPSGPTAQSVLAAQLDALNRQALELARVQDYEASRQAFENTIQMCPNLETAWVSWAQMEKRCGRSKDGILRSRAVLQKALALNPSSPRLCQAWGLLELQRGNWTAASLLIERAVLLDASLAPVLKWRAVETARKLAQEAHAAKGRPTLQSNAS</sequence>
<dbReference type="OrthoDB" id="513552at2759"/>
<dbReference type="PANTHER" id="PTHR44917">
    <property type="entry name" value="PROTEIN HIGH CHLOROPHYLL FLUORESCENT 107"/>
    <property type="match status" value="1"/>
</dbReference>
<dbReference type="GeneID" id="23611900"/>
<dbReference type="InterPro" id="IPR004087">
    <property type="entry name" value="KH_dom"/>
</dbReference>
<reference evidence="4" key="4">
    <citation type="submission" date="2018-11" db="EMBL/GenBank/DDBJ databases">
        <title>Characterization of plant carbon substrate utilization by Auxenochlorella protothecoides.</title>
        <authorList>
            <person name="Vogler B.W."/>
            <person name="Starkenburg S.R."/>
            <person name="Sudasinghe N."/>
            <person name="Schambach J.Y."/>
            <person name="Rollin J.A."/>
            <person name="Pattathil S."/>
            <person name="Barry A.N."/>
        </authorList>
    </citation>
    <scope>NUCLEOTIDE SEQUENCE [LARGE SCALE GENOMIC DNA]</scope>
    <source>
        <strain evidence="4">UTEX 25</strain>
    </source>
</reference>
<dbReference type="Proteomes" id="UP000028924">
    <property type="component" value="Unassembled WGS sequence"/>
</dbReference>
<dbReference type="Proteomes" id="UP000279271">
    <property type="component" value="Unassembled WGS sequence"/>
</dbReference>
<dbReference type="PANTHER" id="PTHR44917:SF1">
    <property type="entry name" value="PROTEIN HIGH CHLOROPHYLL FLUORESCENT 107"/>
    <property type="match status" value="1"/>
</dbReference>
<dbReference type="GO" id="GO:0003729">
    <property type="term" value="F:mRNA binding"/>
    <property type="evidence" value="ECO:0007669"/>
    <property type="project" value="InterPro"/>
</dbReference>
<dbReference type="InterPro" id="IPR036612">
    <property type="entry name" value="KH_dom_type_1_sf"/>
</dbReference>
<dbReference type="GO" id="GO:0006417">
    <property type="term" value="P:regulation of translation"/>
    <property type="evidence" value="ECO:0007669"/>
    <property type="project" value="TreeGrafter"/>
</dbReference>
<proteinExistence type="predicted"/>
<dbReference type="InterPro" id="IPR011990">
    <property type="entry name" value="TPR-like_helical_dom_sf"/>
</dbReference>
<reference evidence="4" key="3">
    <citation type="submission" date="2018-10" db="EMBL/GenBank/DDBJ databases">
        <authorList>
            <person name="Hovde B."/>
            <person name="Zhang X."/>
        </authorList>
    </citation>
    <scope>NUCLEOTIDE SEQUENCE [LARGE SCALE GENOMIC DNA]</scope>
    <source>
        <strain evidence="4">UTEX 25</strain>
    </source>
</reference>
<dbReference type="SUPFAM" id="SSF54791">
    <property type="entry name" value="Eukaryotic type KH-domain (KH-domain type I)"/>
    <property type="match status" value="1"/>
</dbReference>
<reference evidence="6" key="2">
    <citation type="journal article" date="2018" name="Algal Res.">
        <title>Characterization of plant carbon substrate utilization by Auxenochlorella protothecoides.</title>
        <authorList>
            <person name="Vogler B.W."/>
            <person name="Starkenburg S.R."/>
            <person name="Sudasinghe N."/>
            <person name="Schambach J.Y."/>
            <person name="Rollin J.A."/>
            <person name="Pattathil S."/>
            <person name="Barry A.N."/>
        </authorList>
    </citation>
    <scope>NUCLEOTIDE SEQUENCE [LARGE SCALE GENOMIC DNA]</scope>
    <source>
        <strain evidence="6">UTEX 25</strain>
    </source>
</reference>
<dbReference type="STRING" id="3075.A0A087SIC8"/>
<organism evidence="3 5">
    <name type="scientific">Auxenochlorella protothecoides</name>
    <name type="common">Green microalga</name>
    <name type="synonym">Chlorella protothecoides</name>
    <dbReference type="NCBI Taxonomy" id="3075"/>
    <lineage>
        <taxon>Eukaryota</taxon>
        <taxon>Viridiplantae</taxon>
        <taxon>Chlorophyta</taxon>
        <taxon>core chlorophytes</taxon>
        <taxon>Trebouxiophyceae</taxon>
        <taxon>Chlorellales</taxon>
        <taxon>Chlorellaceae</taxon>
        <taxon>Auxenochlorella</taxon>
    </lineage>
</organism>
<dbReference type="Pfam" id="PF00013">
    <property type="entry name" value="KH_1"/>
    <property type="match status" value="1"/>
</dbReference>
<reference evidence="3 5" key="1">
    <citation type="journal article" date="2014" name="BMC Genomics">
        <title>Oil accumulation mechanisms of the oleaginous microalga Chlorella protothecoides revealed through its genome, transcriptomes, and proteomes.</title>
        <authorList>
            <person name="Gao C."/>
            <person name="Wang Y."/>
            <person name="Shen Y."/>
            <person name="Yan D."/>
            <person name="He X."/>
            <person name="Dai J."/>
            <person name="Wu Q."/>
        </authorList>
    </citation>
    <scope>NUCLEOTIDE SEQUENCE [LARGE SCALE GENOMIC DNA]</scope>
    <source>
        <strain evidence="3 5">0710</strain>
    </source>
</reference>
<dbReference type="EMBL" id="QOKY01000173">
    <property type="protein sequence ID" value="RMZ54649.1"/>
    <property type="molecule type" value="Genomic_DNA"/>
</dbReference>
<dbReference type="SMART" id="SM00322">
    <property type="entry name" value="KH"/>
    <property type="match status" value="1"/>
</dbReference>
<evidence type="ECO:0000313" key="6">
    <source>
        <dbReference type="Proteomes" id="UP000279271"/>
    </source>
</evidence>
<evidence type="ECO:0000313" key="4">
    <source>
        <dbReference type="EMBL" id="RMZ54649.1"/>
    </source>
</evidence>
<dbReference type="Gene3D" id="1.25.40.10">
    <property type="entry name" value="Tetratricopeptide repeat domain"/>
    <property type="match status" value="1"/>
</dbReference>
<dbReference type="Gene3D" id="3.30.1370.10">
    <property type="entry name" value="K Homology domain, type 1"/>
    <property type="match status" value="1"/>
</dbReference>
<gene>
    <name evidence="4" type="ORF">APUTEX25_003027</name>
    <name evidence="3" type="ORF">F751_0509</name>
</gene>
<name>A0A087SIC8_AUXPR</name>
<feature type="domain" description="K Homology" evidence="2">
    <location>
        <begin position="20"/>
        <end position="95"/>
    </location>
</feature>
<dbReference type="SMART" id="SM00386">
    <property type="entry name" value="HAT"/>
    <property type="match status" value="2"/>
</dbReference>
<dbReference type="RefSeq" id="XP_011398378.1">
    <property type="nucleotide sequence ID" value="XM_011400076.1"/>
</dbReference>
<evidence type="ECO:0000313" key="3">
    <source>
        <dbReference type="EMBL" id="KFM25482.1"/>
    </source>
</evidence>
<keyword evidence="1" id="KW-0694">RNA-binding</keyword>
<dbReference type="SUPFAM" id="SSF48452">
    <property type="entry name" value="TPR-like"/>
    <property type="match status" value="1"/>
</dbReference>
<dbReference type="AlphaFoldDB" id="A0A087SIC8"/>
<dbReference type="InterPro" id="IPR003107">
    <property type="entry name" value="HAT"/>
</dbReference>
<dbReference type="GO" id="GO:0006397">
    <property type="term" value="P:mRNA processing"/>
    <property type="evidence" value="ECO:0007669"/>
    <property type="project" value="InterPro"/>
</dbReference>
<dbReference type="eggNOG" id="ENOG502S72G">
    <property type="taxonomic scope" value="Eukaryota"/>
</dbReference>
<evidence type="ECO:0000259" key="2">
    <source>
        <dbReference type="SMART" id="SM00322"/>
    </source>
</evidence>
<protein>
    <recommendedName>
        <fullName evidence="2">K Homology domain-containing protein</fullName>
    </recommendedName>
</protein>
<keyword evidence="5" id="KW-1185">Reference proteome</keyword>
<evidence type="ECO:0000313" key="5">
    <source>
        <dbReference type="Proteomes" id="UP000028924"/>
    </source>
</evidence>
<evidence type="ECO:0000256" key="1">
    <source>
        <dbReference type="PROSITE-ProRule" id="PRU00117"/>
    </source>
</evidence>
<dbReference type="InterPro" id="IPR044624">
    <property type="entry name" value="Mbb1-like"/>
</dbReference>
<dbReference type="GO" id="GO:0003727">
    <property type="term" value="F:single-stranded RNA binding"/>
    <property type="evidence" value="ECO:0007669"/>
    <property type="project" value="TreeGrafter"/>
</dbReference>
<dbReference type="KEGG" id="apro:F751_0509"/>
<dbReference type="InterPro" id="IPR004088">
    <property type="entry name" value="KH_dom_type_1"/>
</dbReference>
<dbReference type="PROSITE" id="PS50084">
    <property type="entry name" value="KH_TYPE_1"/>
    <property type="match status" value="1"/>
</dbReference>
<dbReference type="CDD" id="cd00105">
    <property type="entry name" value="KH-I"/>
    <property type="match status" value="1"/>
</dbReference>
<dbReference type="EMBL" id="KL662119">
    <property type="protein sequence ID" value="KFM25482.1"/>
    <property type="molecule type" value="Genomic_DNA"/>
</dbReference>
<accession>A0A087SIC8</accession>